<sequence length="99" mass="10697">GAEFICGAALGQQGQAQFVAVPEDSMPELLRQCHHMLEESPGARLAVDACHCGCRCFCGSRLCNKFSSSFQHVIHTHSAIYFPSQVNTGTLCYGSIAVY</sequence>
<reference evidence="1 2" key="1">
    <citation type="submission" date="2021-07" db="EMBL/GenBank/DDBJ databases">
        <authorList>
            <person name="Palmer J.M."/>
        </authorList>
    </citation>
    <scope>NUCLEOTIDE SEQUENCE [LARGE SCALE GENOMIC DNA]</scope>
    <source>
        <strain evidence="1 2">AT_MEX2019</strain>
        <tissue evidence="1">Muscle</tissue>
    </source>
</reference>
<accession>A0ABU7BHS6</accession>
<keyword evidence="2" id="KW-1185">Reference proteome</keyword>
<evidence type="ECO:0000313" key="2">
    <source>
        <dbReference type="Proteomes" id="UP001345963"/>
    </source>
</evidence>
<feature type="non-terminal residue" evidence="1">
    <location>
        <position position="1"/>
    </location>
</feature>
<proteinExistence type="predicted"/>
<gene>
    <name evidence="1" type="ORF">ATANTOWER_022822</name>
</gene>
<organism evidence="1 2">
    <name type="scientific">Ataeniobius toweri</name>
    <dbReference type="NCBI Taxonomy" id="208326"/>
    <lineage>
        <taxon>Eukaryota</taxon>
        <taxon>Metazoa</taxon>
        <taxon>Chordata</taxon>
        <taxon>Craniata</taxon>
        <taxon>Vertebrata</taxon>
        <taxon>Euteleostomi</taxon>
        <taxon>Actinopterygii</taxon>
        <taxon>Neopterygii</taxon>
        <taxon>Teleostei</taxon>
        <taxon>Neoteleostei</taxon>
        <taxon>Acanthomorphata</taxon>
        <taxon>Ovalentaria</taxon>
        <taxon>Atherinomorphae</taxon>
        <taxon>Cyprinodontiformes</taxon>
        <taxon>Goodeidae</taxon>
        <taxon>Ataeniobius</taxon>
    </lineage>
</organism>
<comment type="caution">
    <text evidence="1">The sequence shown here is derived from an EMBL/GenBank/DDBJ whole genome shotgun (WGS) entry which is preliminary data.</text>
</comment>
<dbReference type="EMBL" id="JAHUTI010054191">
    <property type="protein sequence ID" value="MED6249993.1"/>
    <property type="molecule type" value="Genomic_DNA"/>
</dbReference>
<name>A0ABU7BHS6_9TELE</name>
<evidence type="ECO:0000313" key="1">
    <source>
        <dbReference type="EMBL" id="MED6249993.1"/>
    </source>
</evidence>
<dbReference type="Proteomes" id="UP001345963">
    <property type="component" value="Unassembled WGS sequence"/>
</dbReference>
<protein>
    <submittedName>
        <fullName evidence="1">Uncharacterized protein</fullName>
    </submittedName>
</protein>